<dbReference type="Proteomes" id="UP000249769">
    <property type="component" value="Unassembled WGS sequence"/>
</dbReference>
<accession>A0A2W5FBC2</accession>
<organism evidence="1 2">
    <name type="scientific">Agrobacterium fabrum</name>
    <dbReference type="NCBI Taxonomy" id="1176649"/>
    <lineage>
        <taxon>Bacteria</taxon>
        <taxon>Pseudomonadati</taxon>
        <taxon>Pseudomonadota</taxon>
        <taxon>Alphaproteobacteria</taxon>
        <taxon>Hyphomicrobiales</taxon>
        <taxon>Rhizobiaceae</taxon>
        <taxon>Rhizobium/Agrobacterium group</taxon>
        <taxon>Agrobacterium</taxon>
        <taxon>Agrobacterium tumefaciens complex</taxon>
    </lineage>
</organism>
<proteinExistence type="predicted"/>
<gene>
    <name evidence="1" type="ORF">DI595_03665</name>
</gene>
<reference evidence="1 2" key="1">
    <citation type="submission" date="2017-08" db="EMBL/GenBank/DDBJ databases">
        <title>Infants hospitalized years apart are colonized by the same room-sourced microbial strains.</title>
        <authorList>
            <person name="Brooks B."/>
            <person name="Olm M.R."/>
            <person name="Firek B.A."/>
            <person name="Baker R."/>
            <person name="Thomas B.C."/>
            <person name="Morowitz M.J."/>
            <person name="Banfield J.F."/>
        </authorList>
    </citation>
    <scope>NUCLEOTIDE SEQUENCE [LARGE SCALE GENOMIC DNA]</scope>
    <source>
        <strain evidence="1">S2_009_000_R2_73</strain>
    </source>
</reference>
<protein>
    <submittedName>
        <fullName evidence="1">Uncharacterized protein</fullName>
    </submittedName>
</protein>
<dbReference type="AlphaFoldDB" id="A0A2W5FBC2"/>
<comment type="caution">
    <text evidence="1">The sequence shown here is derived from an EMBL/GenBank/DDBJ whole genome shotgun (WGS) entry which is preliminary data.</text>
</comment>
<evidence type="ECO:0000313" key="1">
    <source>
        <dbReference type="EMBL" id="PZP53381.1"/>
    </source>
</evidence>
<sequence>MLSLEPPELISVPAQLSLSLRAMDGAGLPLGPIAFFGDLNARIGVRRTSELPRLPVVSVQGARCGMRLKKGGVGRKTDVVASFITAFSSEPGSFDGACIKYAMHDWTFRLSYFDERWFRALYQCVEYYSGTRYYGSDMQREADEPGFAARLPARHPVLTMAREKPNIVEGEYEEAKEAHRVTGLRVADLGSKCRLDCTYADGSSRNEILPGYIVMNLCGYMKACVDLHGFIAVPPSGSA</sequence>
<name>A0A2W5FBC2_9HYPH</name>
<dbReference type="EMBL" id="QFOL01000019">
    <property type="protein sequence ID" value="PZP53381.1"/>
    <property type="molecule type" value="Genomic_DNA"/>
</dbReference>
<evidence type="ECO:0000313" key="2">
    <source>
        <dbReference type="Proteomes" id="UP000249769"/>
    </source>
</evidence>